<dbReference type="PANTHER" id="PTHR43861">
    <property type="entry name" value="TRANS-ACONITATE 2-METHYLTRANSFERASE-RELATED"/>
    <property type="match status" value="1"/>
</dbReference>
<dbReference type="Proteomes" id="UP001194746">
    <property type="component" value="Unassembled WGS sequence"/>
</dbReference>
<evidence type="ECO:0000313" key="4">
    <source>
        <dbReference type="EMBL" id="KAF9887236.1"/>
    </source>
</evidence>
<dbReference type="GO" id="GO:0008168">
    <property type="term" value="F:methyltransferase activity"/>
    <property type="evidence" value="ECO:0007669"/>
    <property type="project" value="UniProtKB-KW"/>
</dbReference>
<sequence length="480" mass="53427">MAVEPETVFNSLGAQYEAAFGNDRDLQQFTEGVAKELPSRSRVLDVGCGTGKPVSHILASAGHEVHGIDLSEEMVKLAGQQVSGDFRVADMTSYEPPAAFDAVFAIRSLFQMPPCDMCSMVMKFSRWIRVGGYLVLGVTPTTALSPRTVTYDPTWDCAWMVDKLWMGNYIDDLFLTEGRWTQLLRESGFVLESEPVSYLFTPSGQEHAPEAHYLMLARKVEPEPLLGPYPLPRCLKPCGFFQPTEDFFGDRLVSSDLERLVDNGTIHGEKVLSIGQHPIHERFQKHDTSQFRTASLSELPSIHGAFDTVIAMWQLDQVLDMEMFIQELTGVSSLRQRKIVIVQGGPYNEAVQLWSSVVRSRPVGHQGHLLHSAMDQLAKCGFGDITLQPIDAHYEFREDDLSKRCVAAAEFLARIWGGKPSQTGRIHEALIERLQLLFRANAHAVSHRMVAIVARPGLKSIMNGRRGEVGTPGGCMKLRA</sequence>
<evidence type="ECO:0000259" key="3">
    <source>
        <dbReference type="Pfam" id="PF13649"/>
    </source>
</evidence>
<dbReference type="SUPFAM" id="SSF53335">
    <property type="entry name" value="S-adenosyl-L-methionine-dependent methyltransferases"/>
    <property type="match status" value="1"/>
</dbReference>
<dbReference type="InterPro" id="IPR029063">
    <property type="entry name" value="SAM-dependent_MTases_sf"/>
</dbReference>
<keyword evidence="2" id="KW-0808">Transferase</keyword>
<accession>A0AAD4CIU0</accession>
<gene>
    <name evidence="4" type="ORF">FE257_010364</name>
</gene>
<dbReference type="CDD" id="cd02440">
    <property type="entry name" value="AdoMet_MTases"/>
    <property type="match status" value="1"/>
</dbReference>
<evidence type="ECO:0000313" key="5">
    <source>
        <dbReference type="Proteomes" id="UP001194746"/>
    </source>
</evidence>
<dbReference type="AlphaFoldDB" id="A0AAD4CIU0"/>
<dbReference type="Gene3D" id="3.40.50.150">
    <property type="entry name" value="Vaccinia Virus protein VP39"/>
    <property type="match status" value="1"/>
</dbReference>
<name>A0AAD4CIU0_ASPNN</name>
<keyword evidence="5" id="KW-1185">Reference proteome</keyword>
<dbReference type="InterPro" id="IPR041698">
    <property type="entry name" value="Methyltransf_25"/>
</dbReference>
<reference evidence="4" key="1">
    <citation type="journal article" date="2019" name="Beilstein J. Org. Chem.">
        <title>Nanangenines: drimane sesquiterpenoids as the dominant metabolite cohort of a novel Australian fungus, Aspergillus nanangensis.</title>
        <authorList>
            <person name="Lacey H.J."/>
            <person name="Gilchrist C.L.M."/>
            <person name="Crombie A."/>
            <person name="Kalaitzis J.A."/>
            <person name="Vuong D."/>
            <person name="Rutledge P.J."/>
            <person name="Turner P."/>
            <person name="Pitt J.I."/>
            <person name="Lacey E."/>
            <person name="Chooi Y.H."/>
            <person name="Piggott A.M."/>
        </authorList>
    </citation>
    <scope>NUCLEOTIDE SEQUENCE</scope>
    <source>
        <strain evidence="4">MST-FP2251</strain>
    </source>
</reference>
<feature type="domain" description="Methyltransferase" evidence="3">
    <location>
        <begin position="43"/>
        <end position="132"/>
    </location>
</feature>
<evidence type="ECO:0000256" key="1">
    <source>
        <dbReference type="ARBA" id="ARBA00022603"/>
    </source>
</evidence>
<keyword evidence="1" id="KW-0489">Methyltransferase</keyword>
<dbReference type="Pfam" id="PF13649">
    <property type="entry name" value="Methyltransf_25"/>
    <property type="match status" value="1"/>
</dbReference>
<protein>
    <recommendedName>
        <fullName evidence="3">Methyltransferase domain-containing protein</fullName>
    </recommendedName>
</protein>
<dbReference type="GO" id="GO:0032259">
    <property type="term" value="P:methylation"/>
    <property type="evidence" value="ECO:0007669"/>
    <property type="project" value="UniProtKB-KW"/>
</dbReference>
<organism evidence="4 5">
    <name type="scientific">Aspergillus nanangensis</name>
    <dbReference type="NCBI Taxonomy" id="2582783"/>
    <lineage>
        <taxon>Eukaryota</taxon>
        <taxon>Fungi</taxon>
        <taxon>Dikarya</taxon>
        <taxon>Ascomycota</taxon>
        <taxon>Pezizomycotina</taxon>
        <taxon>Eurotiomycetes</taxon>
        <taxon>Eurotiomycetidae</taxon>
        <taxon>Eurotiales</taxon>
        <taxon>Aspergillaceae</taxon>
        <taxon>Aspergillus</taxon>
        <taxon>Aspergillus subgen. Circumdati</taxon>
    </lineage>
</organism>
<evidence type="ECO:0000256" key="2">
    <source>
        <dbReference type="ARBA" id="ARBA00022679"/>
    </source>
</evidence>
<dbReference type="EMBL" id="VCAU01000064">
    <property type="protein sequence ID" value="KAF9887236.1"/>
    <property type="molecule type" value="Genomic_DNA"/>
</dbReference>
<comment type="caution">
    <text evidence="4">The sequence shown here is derived from an EMBL/GenBank/DDBJ whole genome shotgun (WGS) entry which is preliminary data.</text>
</comment>
<dbReference type="PANTHER" id="PTHR43861:SF1">
    <property type="entry name" value="TRANS-ACONITATE 2-METHYLTRANSFERASE"/>
    <property type="match status" value="1"/>
</dbReference>
<reference evidence="4" key="2">
    <citation type="submission" date="2020-02" db="EMBL/GenBank/DDBJ databases">
        <authorList>
            <person name="Gilchrist C.L.M."/>
            <person name="Chooi Y.-H."/>
        </authorList>
    </citation>
    <scope>NUCLEOTIDE SEQUENCE</scope>
    <source>
        <strain evidence="4">MST-FP2251</strain>
    </source>
</reference>
<proteinExistence type="predicted"/>